<keyword evidence="3" id="KW-1185">Reference proteome</keyword>
<dbReference type="Proteomes" id="UP001597368">
    <property type="component" value="Unassembled WGS sequence"/>
</dbReference>
<organism evidence="2 3">
    <name type="scientific">Nonomuraea mangrovi</name>
    <dbReference type="NCBI Taxonomy" id="2316207"/>
    <lineage>
        <taxon>Bacteria</taxon>
        <taxon>Bacillati</taxon>
        <taxon>Actinomycetota</taxon>
        <taxon>Actinomycetes</taxon>
        <taxon>Streptosporangiales</taxon>
        <taxon>Streptosporangiaceae</taxon>
        <taxon>Nonomuraea</taxon>
    </lineage>
</organism>
<gene>
    <name evidence="2" type="ORF">ACFSKW_14255</name>
</gene>
<comment type="caution">
    <text evidence="2">The sequence shown here is derived from an EMBL/GenBank/DDBJ whole genome shotgun (WGS) entry which is preliminary data.</text>
</comment>
<feature type="chain" id="PRO_5047502314" evidence="1">
    <location>
        <begin position="23"/>
        <end position="163"/>
    </location>
</feature>
<protein>
    <submittedName>
        <fullName evidence="2">Uncharacterized protein</fullName>
    </submittedName>
</protein>
<evidence type="ECO:0000256" key="1">
    <source>
        <dbReference type="SAM" id="SignalP"/>
    </source>
</evidence>
<proteinExistence type="predicted"/>
<sequence>MTRKRWAVVIALAAVLSLVALAWVTTEHDRRLDRHVRQTLERYEQAFARDGARAAPAPAAPVLQVPFVPFVEKVIVHHDGRTLTAEFTGARATGPCGADYPARAVESEHAAVIVVEERPHEGGRVCSAMGYLRQVTVRLSSPLGSRTVLEVKSGMPVPVDLAE</sequence>
<accession>A0ABW4SUM2</accession>
<dbReference type="RefSeq" id="WP_379572700.1">
    <property type="nucleotide sequence ID" value="NZ_JBHUFV010000022.1"/>
</dbReference>
<dbReference type="EMBL" id="JBHUFV010000022">
    <property type="protein sequence ID" value="MFD1932640.1"/>
    <property type="molecule type" value="Genomic_DNA"/>
</dbReference>
<keyword evidence="1" id="KW-0732">Signal</keyword>
<evidence type="ECO:0000313" key="3">
    <source>
        <dbReference type="Proteomes" id="UP001597368"/>
    </source>
</evidence>
<reference evidence="3" key="1">
    <citation type="journal article" date="2019" name="Int. J. Syst. Evol. Microbiol.">
        <title>The Global Catalogue of Microorganisms (GCM) 10K type strain sequencing project: providing services to taxonomists for standard genome sequencing and annotation.</title>
        <authorList>
            <consortium name="The Broad Institute Genomics Platform"/>
            <consortium name="The Broad Institute Genome Sequencing Center for Infectious Disease"/>
            <person name="Wu L."/>
            <person name="Ma J."/>
        </authorList>
    </citation>
    <scope>NUCLEOTIDE SEQUENCE [LARGE SCALE GENOMIC DNA]</scope>
    <source>
        <strain evidence="3">ICMP 6774ER</strain>
    </source>
</reference>
<name>A0ABW4SUM2_9ACTN</name>
<evidence type="ECO:0000313" key="2">
    <source>
        <dbReference type="EMBL" id="MFD1932640.1"/>
    </source>
</evidence>
<feature type="signal peptide" evidence="1">
    <location>
        <begin position="1"/>
        <end position="22"/>
    </location>
</feature>